<evidence type="ECO:0000313" key="3">
    <source>
        <dbReference type="Proteomes" id="UP000290289"/>
    </source>
</evidence>
<dbReference type="Proteomes" id="UP000290289">
    <property type="component" value="Chromosome 2"/>
</dbReference>
<evidence type="ECO:0000256" key="1">
    <source>
        <dbReference type="SAM" id="MobiDB-lite"/>
    </source>
</evidence>
<gene>
    <name evidence="2" type="ORF">DVH24_006465</name>
</gene>
<dbReference type="EMBL" id="RDQH01000328">
    <property type="protein sequence ID" value="RXI05208.1"/>
    <property type="molecule type" value="Genomic_DNA"/>
</dbReference>
<reference evidence="2 3" key="1">
    <citation type="submission" date="2018-10" db="EMBL/GenBank/DDBJ databases">
        <title>A high-quality apple genome assembly.</title>
        <authorList>
            <person name="Hu J."/>
        </authorList>
    </citation>
    <scope>NUCLEOTIDE SEQUENCE [LARGE SCALE GENOMIC DNA]</scope>
    <source>
        <strain evidence="3">cv. HFTH1</strain>
        <tissue evidence="2">Young leaf</tissue>
    </source>
</reference>
<keyword evidence="3" id="KW-1185">Reference proteome</keyword>
<organism evidence="2 3">
    <name type="scientific">Malus domestica</name>
    <name type="common">Apple</name>
    <name type="synonym">Pyrus malus</name>
    <dbReference type="NCBI Taxonomy" id="3750"/>
    <lineage>
        <taxon>Eukaryota</taxon>
        <taxon>Viridiplantae</taxon>
        <taxon>Streptophyta</taxon>
        <taxon>Embryophyta</taxon>
        <taxon>Tracheophyta</taxon>
        <taxon>Spermatophyta</taxon>
        <taxon>Magnoliopsida</taxon>
        <taxon>eudicotyledons</taxon>
        <taxon>Gunneridae</taxon>
        <taxon>Pentapetalae</taxon>
        <taxon>rosids</taxon>
        <taxon>fabids</taxon>
        <taxon>Rosales</taxon>
        <taxon>Rosaceae</taxon>
        <taxon>Amygdaloideae</taxon>
        <taxon>Maleae</taxon>
        <taxon>Malus</taxon>
    </lineage>
</organism>
<feature type="region of interest" description="Disordered" evidence="1">
    <location>
        <begin position="55"/>
        <end position="99"/>
    </location>
</feature>
<comment type="caution">
    <text evidence="2">The sequence shown here is derived from an EMBL/GenBank/DDBJ whole genome shotgun (WGS) entry which is preliminary data.</text>
</comment>
<proteinExistence type="predicted"/>
<sequence length="99" mass="11187">MAVIAKTELQLTDVITLALRIRTYSDSIHAFHPPSFSFFPPNQILAAADFGDARLPRDPELPRSSSPPWIRFGDANSPSESEGVEAENNRRTFQNRREF</sequence>
<protein>
    <submittedName>
        <fullName evidence="2">Uncharacterized protein</fullName>
    </submittedName>
</protein>
<accession>A0A498KCE7</accession>
<evidence type="ECO:0000313" key="2">
    <source>
        <dbReference type="EMBL" id="RXI05208.1"/>
    </source>
</evidence>
<dbReference type="AlphaFoldDB" id="A0A498KCE7"/>
<feature type="compositionally biased region" description="Basic and acidic residues" evidence="1">
    <location>
        <begin position="87"/>
        <end position="99"/>
    </location>
</feature>
<name>A0A498KCE7_MALDO</name>